<keyword evidence="2" id="KW-0812">Transmembrane</keyword>
<dbReference type="VEuPathDB" id="FungiDB:VP01_435g7"/>
<feature type="compositionally biased region" description="Polar residues" evidence="1">
    <location>
        <begin position="194"/>
        <end position="205"/>
    </location>
</feature>
<protein>
    <submittedName>
        <fullName evidence="3">Uncharacterized protein</fullName>
    </submittedName>
</protein>
<dbReference type="EMBL" id="LAVV01009457">
    <property type="protein sequence ID" value="KNZ50549.1"/>
    <property type="molecule type" value="Genomic_DNA"/>
</dbReference>
<evidence type="ECO:0000313" key="4">
    <source>
        <dbReference type="Proteomes" id="UP000037035"/>
    </source>
</evidence>
<dbReference type="Proteomes" id="UP000037035">
    <property type="component" value="Unassembled WGS sequence"/>
</dbReference>
<feature type="compositionally biased region" description="Basic and acidic residues" evidence="1">
    <location>
        <begin position="147"/>
        <end position="158"/>
    </location>
</feature>
<dbReference type="OrthoDB" id="2504288at2759"/>
<reference evidence="3 4" key="1">
    <citation type="submission" date="2015-08" db="EMBL/GenBank/DDBJ databases">
        <title>Next Generation Sequencing and Analysis of the Genome of Puccinia sorghi L Schw, the Causal Agent of Maize Common Rust.</title>
        <authorList>
            <person name="Rochi L."/>
            <person name="Burguener G."/>
            <person name="Darino M."/>
            <person name="Turjanski A."/>
            <person name="Kreff E."/>
            <person name="Dieguez M.J."/>
            <person name="Sacco F."/>
        </authorList>
    </citation>
    <scope>NUCLEOTIDE SEQUENCE [LARGE SCALE GENOMIC DNA]</scope>
    <source>
        <strain evidence="3 4">RO10H11247</strain>
    </source>
</reference>
<name>A0A0L6UPU2_9BASI</name>
<evidence type="ECO:0000256" key="2">
    <source>
        <dbReference type="SAM" id="Phobius"/>
    </source>
</evidence>
<dbReference type="AlphaFoldDB" id="A0A0L6UPU2"/>
<sequence length="287" mass="32193">MANERNTYRELVTWGSTLDFEPTEVSRRAKQVFQRAKNKLSLERGHQIVGVNGNDRALACLCLCLVKCALLFFLFPLELPTATSTADRKAIETSLQRTSGVSARVFSGGLKELPRILEDGRAATTSTSASTTTTPTRARPGTTPSRAKKEEKTRSSDHHLHHRQSLLVDANTPRKPTLDPQEPLLSPSRKRPHNQLNTPIQTSASNHHKKIRSTISKTPLLLPINKPPKPMSIFASIPVFNPNSPSSSNINFSDWNWKSTLFHNHWSLQHVQDWQQWNQTAVDKSLV</sequence>
<keyword evidence="2" id="KW-0472">Membrane</keyword>
<accession>A0A0L6UPU2</accession>
<organism evidence="3 4">
    <name type="scientific">Puccinia sorghi</name>
    <dbReference type="NCBI Taxonomy" id="27349"/>
    <lineage>
        <taxon>Eukaryota</taxon>
        <taxon>Fungi</taxon>
        <taxon>Dikarya</taxon>
        <taxon>Basidiomycota</taxon>
        <taxon>Pucciniomycotina</taxon>
        <taxon>Pucciniomycetes</taxon>
        <taxon>Pucciniales</taxon>
        <taxon>Pucciniaceae</taxon>
        <taxon>Puccinia</taxon>
    </lineage>
</organism>
<keyword evidence="2" id="KW-1133">Transmembrane helix</keyword>
<gene>
    <name evidence="3" type="ORF">VP01_435g7</name>
</gene>
<feature type="compositionally biased region" description="Low complexity" evidence="1">
    <location>
        <begin position="122"/>
        <end position="145"/>
    </location>
</feature>
<proteinExistence type="predicted"/>
<evidence type="ECO:0000256" key="1">
    <source>
        <dbReference type="SAM" id="MobiDB-lite"/>
    </source>
</evidence>
<feature type="region of interest" description="Disordered" evidence="1">
    <location>
        <begin position="116"/>
        <end position="211"/>
    </location>
</feature>
<feature type="transmembrane region" description="Helical" evidence="2">
    <location>
        <begin position="57"/>
        <end position="77"/>
    </location>
</feature>
<comment type="caution">
    <text evidence="3">The sequence shown here is derived from an EMBL/GenBank/DDBJ whole genome shotgun (WGS) entry which is preliminary data.</text>
</comment>
<keyword evidence="4" id="KW-1185">Reference proteome</keyword>
<evidence type="ECO:0000313" key="3">
    <source>
        <dbReference type="EMBL" id="KNZ50549.1"/>
    </source>
</evidence>